<reference evidence="1 2" key="2">
    <citation type="submission" date="2015-01" db="EMBL/GenBank/DDBJ databases">
        <authorList>
            <consortium name="NBRP consortium"/>
            <person name="Sawabe T."/>
            <person name="Meirelles P."/>
            <person name="Feng G."/>
            <person name="Sayaka M."/>
            <person name="Hattori M."/>
            <person name="Ohkuma M."/>
        </authorList>
    </citation>
    <scope>NUCLEOTIDE SEQUENCE [LARGE SCALE GENOMIC DNA]</scope>
    <source>
        <strain evidence="2">JCM 19231</strain>
    </source>
</reference>
<dbReference type="InterPro" id="IPR011050">
    <property type="entry name" value="Pectin_lyase_fold/virulence"/>
</dbReference>
<organism evidence="1 2">
    <name type="scientific">Vibrio ishigakensis</name>
    <dbReference type="NCBI Taxonomy" id="1481914"/>
    <lineage>
        <taxon>Bacteria</taxon>
        <taxon>Pseudomonadati</taxon>
        <taxon>Pseudomonadota</taxon>
        <taxon>Gammaproteobacteria</taxon>
        <taxon>Vibrionales</taxon>
        <taxon>Vibrionaceae</taxon>
        <taxon>Vibrio</taxon>
    </lineage>
</organism>
<sequence length="121" mass="12980">MDVYQNLAIGNTGGVLLFDLPGATTIGRLIDDVRVFDNVIRDNNLVNYVDTTCENGLGGCGVVGIVPPGTGIVVLSGRNSEFFNNTIENHDSMALAMTSYLLVNDNPEPTVHLMVLLRATQ</sequence>
<protein>
    <submittedName>
        <fullName evidence="1">Uncharacterized protein</fullName>
    </submittedName>
</protein>
<dbReference type="EMBL" id="BBRZ01000017">
    <property type="protein sequence ID" value="GAM55655.1"/>
    <property type="molecule type" value="Genomic_DNA"/>
</dbReference>
<accession>A0A0B8NLS7</accession>
<comment type="caution">
    <text evidence="1">The sequence shown here is derived from an EMBL/GenBank/DDBJ whole genome shotgun (WGS) entry which is preliminary data.</text>
</comment>
<reference evidence="1 2" key="1">
    <citation type="submission" date="2015-01" db="EMBL/GenBank/DDBJ databases">
        <title>Vibrio sp. C1 JCM 19231 whole genome shotgun sequence.</title>
        <authorList>
            <person name="Sawabe T."/>
            <person name="Meirelles P."/>
            <person name="Feng G."/>
            <person name="Sayaka M."/>
            <person name="Hattori M."/>
            <person name="Ohkuma M."/>
        </authorList>
    </citation>
    <scope>NUCLEOTIDE SEQUENCE [LARGE SCALE GENOMIC DNA]</scope>
    <source>
        <strain evidence="2">JCM 19231</strain>
    </source>
</reference>
<dbReference type="SUPFAM" id="SSF51126">
    <property type="entry name" value="Pectin lyase-like"/>
    <property type="match status" value="1"/>
</dbReference>
<keyword evidence="2" id="KW-1185">Reference proteome</keyword>
<evidence type="ECO:0000313" key="2">
    <source>
        <dbReference type="Proteomes" id="UP000031671"/>
    </source>
</evidence>
<name>A0A0B8NLS7_9VIBR</name>
<evidence type="ECO:0000313" key="1">
    <source>
        <dbReference type="EMBL" id="GAM55655.1"/>
    </source>
</evidence>
<dbReference type="Proteomes" id="UP000031671">
    <property type="component" value="Unassembled WGS sequence"/>
</dbReference>
<dbReference type="AlphaFoldDB" id="A0A0B8NLS7"/>
<proteinExistence type="predicted"/>
<gene>
    <name evidence="1" type="ORF">JCM19231_719</name>
</gene>